<dbReference type="Gene3D" id="3.50.50.60">
    <property type="entry name" value="FAD/NAD(P)-binding domain"/>
    <property type="match status" value="1"/>
</dbReference>
<organism evidence="3 4">
    <name type="scientific">Paraburkholderia aspalathi</name>
    <dbReference type="NCBI Taxonomy" id="1324617"/>
    <lineage>
        <taxon>Bacteria</taxon>
        <taxon>Pseudomonadati</taxon>
        <taxon>Pseudomonadota</taxon>
        <taxon>Betaproteobacteria</taxon>
        <taxon>Burkholderiales</taxon>
        <taxon>Burkholderiaceae</taxon>
        <taxon>Paraburkholderia</taxon>
    </lineage>
</organism>
<dbReference type="PROSITE" id="PS51257">
    <property type="entry name" value="PROKAR_LIPOPROTEIN"/>
    <property type="match status" value="1"/>
</dbReference>
<dbReference type="InterPro" id="IPR006076">
    <property type="entry name" value="FAD-dep_OxRdtase"/>
</dbReference>
<keyword evidence="1" id="KW-0560">Oxidoreductase</keyword>
<accession>A0A1I7ES95</accession>
<dbReference type="GO" id="GO:0005737">
    <property type="term" value="C:cytoplasm"/>
    <property type="evidence" value="ECO:0007669"/>
    <property type="project" value="TreeGrafter"/>
</dbReference>
<dbReference type="RefSeq" id="WP_093647785.1">
    <property type="nucleotide sequence ID" value="NZ_FPBH01000070.1"/>
</dbReference>
<dbReference type="AlphaFoldDB" id="A0A1I7ES95"/>
<evidence type="ECO:0000259" key="2">
    <source>
        <dbReference type="Pfam" id="PF01266"/>
    </source>
</evidence>
<dbReference type="EMBL" id="FPBH01000070">
    <property type="protein sequence ID" value="SFU26763.1"/>
    <property type="molecule type" value="Genomic_DNA"/>
</dbReference>
<reference evidence="3 4" key="1">
    <citation type="submission" date="2016-10" db="EMBL/GenBank/DDBJ databases">
        <authorList>
            <person name="de Groot N.N."/>
        </authorList>
    </citation>
    <scope>NUCLEOTIDE SEQUENCE [LARGE SCALE GENOMIC DNA]</scope>
    <source>
        <strain evidence="3 4">LMG 27731</strain>
    </source>
</reference>
<name>A0A1I7ES95_9BURK</name>
<dbReference type="InterPro" id="IPR036188">
    <property type="entry name" value="FAD/NAD-bd_sf"/>
</dbReference>
<sequence>MSERIVITGGGAIGCSIAYFLSLQKMPGREIWVIEKDPTYRIASSSLSASSIRQQFSTPICIQLSQFGYDFFSSCEREKARYGAGVDLVDCGYLFVGNSQQESVLRRRSALARSLGVELREHSAAALQQRYPWMNVSDLTYGVEGLAGEGWFDGYSVMQWFRNRAREAGVHFTTGEAAGYRTRGDRITHVELTDGREISGDTFMNASGAWCAPLAKSVGVDLPVRPRRRSAFVVSCPTSIPDMPILIDTSGVYLRREQNHFLCIVSPSAEMDLDNLPLDVQFSEFDEIIWPTLAERIPAFEALRVEHAWAGYYEYNILDQNGIVGQSGPENSFVAAGFSGHGMMHSPGVGRAMAELLTFGEFRTLDLSPLSPARLTSGQLVIEEGVY</sequence>
<dbReference type="GO" id="GO:0016491">
    <property type="term" value="F:oxidoreductase activity"/>
    <property type="evidence" value="ECO:0007669"/>
    <property type="project" value="UniProtKB-KW"/>
</dbReference>
<feature type="domain" description="FAD dependent oxidoreductase" evidence="2">
    <location>
        <begin position="4"/>
        <end position="356"/>
    </location>
</feature>
<protein>
    <submittedName>
        <fullName evidence="3">Glycine/D-amino acid oxidase</fullName>
    </submittedName>
</protein>
<dbReference type="Gene3D" id="3.30.9.10">
    <property type="entry name" value="D-Amino Acid Oxidase, subunit A, domain 2"/>
    <property type="match status" value="1"/>
</dbReference>
<proteinExistence type="predicted"/>
<gene>
    <name evidence="3" type="ORF">SAMN05192563_10706</name>
</gene>
<dbReference type="OrthoDB" id="9806257at2"/>
<evidence type="ECO:0000313" key="3">
    <source>
        <dbReference type="EMBL" id="SFU26763.1"/>
    </source>
</evidence>
<dbReference type="GO" id="GO:0032981">
    <property type="term" value="P:mitochondrial respiratory chain complex I assembly"/>
    <property type="evidence" value="ECO:0007669"/>
    <property type="project" value="TreeGrafter"/>
</dbReference>
<evidence type="ECO:0000256" key="1">
    <source>
        <dbReference type="ARBA" id="ARBA00023002"/>
    </source>
</evidence>
<dbReference type="PANTHER" id="PTHR13847:SF287">
    <property type="entry name" value="FAD-DEPENDENT OXIDOREDUCTASE DOMAIN-CONTAINING PROTEIN 1"/>
    <property type="match status" value="1"/>
</dbReference>
<dbReference type="PANTHER" id="PTHR13847">
    <property type="entry name" value="SARCOSINE DEHYDROGENASE-RELATED"/>
    <property type="match status" value="1"/>
</dbReference>
<dbReference type="SUPFAM" id="SSF51905">
    <property type="entry name" value="FAD/NAD(P)-binding domain"/>
    <property type="match status" value="1"/>
</dbReference>
<dbReference type="Proteomes" id="UP000198844">
    <property type="component" value="Unassembled WGS sequence"/>
</dbReference>
<evidence type="ECO:0000313" key="4">
    <source>
        <dbReference type="Proteomes" id="UP000198844"/>
    </source>
</evidence>
<dbReference type="Pfam" id="PF01266">
    <property type="entry name" value="DAO"/>
    <property type="match status" value="1"/>
</dbReference>